<name>A0A067MC96_BOTB1</name>
<dbReference type="AlphaFoldDB" id="A0A067MC96"/>
<dbReference type="EMBL" id="KL198044">
    <property type="protein sequence ID" value="KDQ13348.1"/>
    <property type="molecule type" value="Genomic_DNA"/>
</dbReference>
<protein>
    <submittedName>
        <fullName evidence="1">Uncharacterized protein</fullName>
    </submittedName>
</protein>
<gene>
    <name evidence="1" type="ORF">BOTBODRAFT_373281</name>
</gene>
<dbReference type="OrthoDB" id="5427664at2759"/>
<evidence type="ECO:0000313" key="1">
    <source>
        <dbReference type="EMBL" id="KDQ13348.1"/>
    </source>
</evidence>
<sequence length="128" mass="14501">MRHMFMTRPPKGLYWLHPARHLEISPTLALRHCGCPLSRYKIGIGVRASVYQAFIPPLYPIIFFADGVITRDEAKSMEDISNILITSCCQLFGVPRTLTIAAKHTRSQRQGGKYEWPPVSLVIMSPAY</sequence>
<evidence type="ECO:0000313" key="2">
    <source>
        <dbReference type="Proteomes" id="UP000027195"/>
    </source>
</evidence>
<accession>A0A067MC96</accession>
<organism evidence="1 2">
    <name type="scientific">Botryobasidium botryosum (strain FD-172 SS1)</name>
    <dbReference type="NCBI Taxonomy" id="930990"/>
    <lineage>
        <taxon>Eukaryota</taxon>
        <taxon>Fungi</taxon>
        <taxon>Dikarya</taxon>
        <taxon>Basidiomycota</taxon>
        <taxon>Agaricomycotina</taxon>
        <taxon>Agaricomycetes</taxon>
        <taxon>Cantharellales</taxon>
        <taxon>Botryobasidiaceae</taxon>
        <taxon>Botryobasidium</taxon>
    </lineage>
</organism>
<dbReference type="Proteomes" id="UP000027195">
    <property type="component" value="Unassembled WGS sequence"/>
</dbReference>
<proteinExistence type="predicted"/>
<dbReference type="InParanoid" id="A0A067MC96"/>
<keyword evidence="2" id="KW-1185">Reference proteome</keyword>
<dbReference type="HOGENOM" id="CLU_1959223_0_0_1"/>
<reference evidence="2" key="1">
    <citation type="journal article" date="2014" name="Proc. Natl. Acad. Sci. U.S.A.">
        <title>Extensive sampling of basidiomycete genomes demonstrates inadequacy of the white-rot/brown-rot paradigm for wood decay fungi.</title>
        <authorList>
            <person name="Riley R."/>
            <person name="Salamov A.A."/>
            <person name="Brown D.W."/>
            <person name="Nagy L.G."/>
            <person name="Floudas D."/>
            <person name="Held B.W."/>
            <person name="Levasseur A."/>
            <person name="Lombard V."/>
            <person name="Morin E."/>
            <person name="Otillar R."/>
            <person name="Lindquist E.A."/>
            <person name="Sun H."/>
            <person name="LaButti K.M."/>
            <person name="Schmutz J."/>
            <person name="Jabbour D."/>
            <person name="Luo H."/>
            <person name="Baker S.E."/>
            <person name="Pisabarro A.G."/>
            <person name="Walton J.D."/>
            <person name="Blanchette R.A."/>
            <person name="Henrissat B."/>
            <person name="Martin F."/>
            <person name="Cullen D."/>
            <person name="Hibbett D.S."/>
            <person name="Grigoriev I.V."/>
        </authorList>
    </citation>
    <scope>NUCLEOTIDE SEQUENCE [LARGE SCALE GENOMIC DNA]</scope>
    <source>
        <strain evidence="2">FD-172 SS1</strain>
    </source>
</reference>